<accession>A0A0K2TAV3</accession>
<sequence length="60" mass="7163">TMVYILLFSIRYGIGTKARRRTTRHLISEQSKLRRLERAMNILQFSKGQQKFSQFLALFI</sequence>
<reference evidence="1" key="1">
    <citation type="submission" date="2014-05" db="EMBL/GenBank/DDBJ databases">
        <authorList>
            <person name="Chronopoulou M."/>
        </authorList>
    </citation>
    <scope>NUCLEOTIDE SEQUENCE</scope>
    <source>
        <tissue evidence="1">Whole organism</tissue>
    </source>
</reference>
<organism evidence="1">
    <name type="scientific">Lepeophtheirus salmonis</name>
    <name type="common">Salmon louse</name>
    <name type="synonym">Caligus salmonis</name>
    <dbReference type="NCBI Taxonomy" id="72036"/>
    <lineage>
        <taxon>Eukaryota</taxon>
        <taxon>Metazoa</taxon>
        <taxon>Ecdysozoa</taxon>
        <taxon>Arthropoda</taxon>
        <taxon>Crustacea</taxon>
        <taxon>Multicrustacea</taxon>
        <taxon>Hexanauplia</taxon>
        <taxon>Copepoda</taxon>
        <taxon>Siphonostomatoida</taxon>
        <taxon>Caligidae</taxon>
        <taxon>Lepeophtheirus</taxon>
    </lineage>
</organism>
<feature type="non-terminal residue" evidence="1">
    <location>
        <position position="1"/>
    </location>
</feature>
<evidence type="ECO:0000313" key="1">
    <source>
        <dbReference type="EMBL" id="CDW22601.1"/>
    </source>
</evidence>
<protein>
    <submittedName>
        <fullName evidence="1">Uncharacterized protein</fullName>
    </submittedName>
</protein>
<dbReference type="EMBL" id="HACA01005240">
    <property type="protein sequence ID" value="CDW22601.1"/>
    <property type="molecule type" value="Transcribed_RNA"/>
</dbReference>
<dbReference type="AlphaFoldDB" id="A0A0K2TAV3"/>
<proteinExistence type="predicted"/>
<name>A0A0K2TAV3_LEPSM</name>